<evidence type="ECO:0000256" key="7">
    <source>
        <dbReference type="HAMAP-Rule" id="MF_02016"/>
    </source>
</evidence>
<comment type="caution">
    <text evidence="9">The sequence shown here is derived from an EMBL/GenBank/DDBJ whole genome shotgun (WGS) entry which is preliminary data.</text>
</comment>
<reference evidence="9" key="1">
    <citation type="submission" date="2023-07" db="EMBL/GenBank/DDBJ databases">
        <title>Genome content predicts the carbon catabolic preferences of heterotrophic bacteria.</title>
        <authorList>
            <person name="Gralka M."/>
        </authorList>
    </citation>
    <scope>NUCLEOTIDE SEQUENCE</scope>
    <source>
        <strain evidence="9">C2R13</strain>
    </source>
</reference>
<dbReference type="GO" id="GO:0009279">
    <property type="term" value="C:cell outer membrane"/>
    <property type="evidence" value="ECO:0007669"/>
    <property type="project" value="UniProtKB-SubCell"/>
</dbReference>
<evidence type="ECO:0000256" key="4">
    <source>
        <dbReference type="ARBA" id="ARBA00023237"/>
    </source>
</evidence>
<dbReference type="PANTHER" id="PTHR35936">
    <property type="entry name" value="MEMBRANE-BOUND LYTIC MUREIN TRANSGLYCOSYLASE F"/>
    <property type="match status" value="1"/>
</dbReference>
<name>A0AAP4X1N9_9GAMM</name>
<comment type="caution">
    <text evidence="7">Lacks conserved residue(s) required for the propagation of feature annotation.</text>
</comment>
<comment type="function">
    <text evidence="7">Murein-degrading enzyme that degrades murein glycan strands and insoluble, high-molecular weight murein sacculi, with the concomitant formation of a 1,6-anhydromuramoyl product. Lytic transglycosylases (LTs) play an integral role in the metabolism of the peptidoglycan (PG) sacculus. Their lytic action creates space within the PG sacculus to allow for its expansion as well as for the insertion of various structures such as secretion systems and flagella.</text>
</comment>
<keyword evidence="5 7" id="KW-0456">Lyase</keyword>
<feature type="region of interest" description="LT domain" evidence="7">
    <location>
        <begin position="279"/>
        <end position="497"/>
    </location>
</feature>
<accession>A0AAP4X1N9</accession>
<gene>
    <name evidence="7 9" type="primary">mltF</name>
    <name evidence="9" type="ORF">Q4535_09030</name>
</gene>
<comment type="domain">
    <text evidence="7">The N-terminal domain does not have lytic activity and probably modulates enzymatic activity. The C-terminal domain is the catalytic active domain.</text>
</comment>
<dbReference type="SUPFAM" id="SSF53955">
    <property type="entry name" value="Lysozyme-like"/>
    <property type="match status" value="1"/>
</dbReference>
<comment type="subcellular location">
    <subcellularLocation>
        <location evidence="7">Cell outer membrane</location>
        <topology evidence="7">Peripheral membrane protein</topology>
    </subcellularLocation>
    <text evidence="7">Attached to the inner leaflet of the outer membrane.</text>
</comment>
<sequence length="497" mass="56974">MLKTSPSSLILPVRQLLRHARRFLVAALALALLILPERTLIEMPTRLDDVRARDFIQVATRNTPTTFYRGRQGPTGFEYELARDFADYLGVSLSMDSEHNIESLTQSVLNDQADLAAATLPLDLSEQDLRFSRPILELQAMVVYRRGMHPPKELKDLVGKRIGVIKGAGTSLVLREVQQDIPELSWKETGELEVADLLQRIEEDKLDAAVVYAHQFKLNRLFFPNVENGFDVGDPLTLAWAFPAHGDISLLTAANDFLETRRQDGTLDQLVERYFGHDDYLEYVGARTFIRQARDRLPRYIDTFKEAARETGIDWKLLAATGYQESHWQPKATSPTGVRGLMMLTNVTAREMKIANRLDPVQSIDGGSRYLVSIKGRLPDEIKEPDRTWMTLAAYNVGLGHLFDARRIVKMKGGDPNRWKDVREALPLLQNREWYQKVRYGYARGGEPVIYVRNIRRYYEILNYVYRSQQQFYQLDERPITDDEGDSNPFDTVPPIL</sequence>
<dbReference type="HAMAP" id="MF_02016">
    <property type="entry name" value="MltF"/>
    <property type="match status" value="1"/>
</dbReference>
<dbReference type="Gene3D" id="3.40.190.10">
    <property type="entry name" value="Periplasmic binding protein-like II"/>
    <property type="match status" value="2"/>
</dbReference>
<dbReference type="Proteomes" id="UP001170481">
    <property type="component" value="Unassembled WGS sequence"/>
</dbReference>
<dbReference type="GO" id="GO:0008933">
    <property type="term" value="F:peptidoglycan lytic transglycosylase activity"/>
    <property type="evidence" value="ECO:0007669"/>
    <property type="project" value="UniProtKB-UniRule"/>
</dbReference>
<dbReference type="NCBIfam" id="NF008112">
    <property type="entry name" value="PRK10859.1"/>
    <property type="match status" value="1"/>
</dbReference>
<dbReference type="GO" id="GO:0009253">
    <property type="term" value="P:peptidoglycan catabolic process"/>
    <property type="evidence" value="ECO:0007669"/>
    <property type="project" value="TreeGrafter"/>
</dbReference>
<comment type="similarity">
    <text evidence="7">In the C-terminal section; belongs to the transglycosylase Slt family.</text>
</comment>
<dbReference type="InterPro" id="IPR023703">
    <property type="entry name" value="MltF"/>
</dbReference>
<dbReference type="CDD" id="cd13403">
    <property type="entry name" value="MLTF-like"/>
    <property type="match status" value="1"/>
</dbReference>
<comment type="similarity">
    <text evidence="1">Belongs to the bacterial solute-binding protein 3 family.</text>
</comment>
<comment type="catalytic activity">
    <reaction evidence="7">
        <text>Exolytic cleavage of the (1-&gt;4)-beta-glycosidic linkage between N-acetylmuramic acid (MurNAc) and N-acetylglucosamine (GlcNAc) residues in peptidoglycan, from either the reducing or the non-reducing ends of the peptidoglycan chains, with concomitant formation of a 1,6-anhydrobond in the MurNAc residue.</text>
        <dbReference type="EC" id="4.2.2.n1"/>
    </reaction>
</comment>
<evidence type="ECO:0000256" key="1">
    <source>
        <dbReference type="ARBA" id="ARBA00010333"/>
    </source>
</evidence>
<protein>
    <recommendedName>
        <fullName evidence="7">Membrane-bound lytic murein transglycosylase F</fullName>
        <ecNumber evidence="7">4.2.2.n1</ecNumber>
    </recommendedName>
    <alternativeName>
        <fullName evidence="7">Murein lyase F</fullName>
    </alternativeName>
</protein>
<evidence type="ECO:0000259" key="8">
    <source>
        <dbReference type="SMART" id="SM00062"/>
    </source>
</evidence>
<evidence type="ECO:0000313" key="10">
    <source>
        <dbReference type="Proteomes" id="UP001170481"/>
    </source>
</evidence>
<dbReference type="AlphaFoldDB" id="A0AAP4X1N9"/>
<dbReference type="SUPFAM" id="SSF53850">
    <property type="entry name" value="Periplasmic binding protein-like II"/>
    <property type="match status" value="1"/>
</dbReference>
<keyword evidence="6 7" id="KW-0961">Cell wall biogenesis/degradation</keyword>
<evidence type="ECO:0000256" key="5">
    <source>
        <dbReference type="ARBA" id="ARBA00023239"/>
    </source>
</evidence>
<dbReference type="Gene3D" id="1.10.530.10">
    <property type="match status" value="1"/>
</dbReference>
<dbReference type="InterPro" id="IPR008258">
    <property type="entry name" value="Transglycosylase_SLT_dom_1"/>
</dbReference>
<evidence type="ECO:0000313" key="9">
    <source>
        <dbReference type="EMBL" id="MDO6672263.1"/>
    </source>
</evidence>
<dbReference type="CDD" id="cd01009">
    <property type="entry name" value="PBP2_YfhD_N"/>
    <property type="match status" value="1"/>
</dbReference>
<keyword evidence="4 7" id="KW-0998">Cell outer membrane</keyword>
<dbReference type="PANTHER" id="PTHR35936:SF32">
    <property type="entry name" value="MEMBRANE-BOUND LYTIC MUREIN TRANSGLYCOSYLASE F"/>
    <property type="match status" value="1"/>
</dbReference>
<dbReference type="Pfam" id="PF00497">
    <property type="entry name" value="SBP_bac_3"/>
    <property type="match status" value="1"/>
</dbReference>
<dbReference type="Pfam" id="PF01464">
    <property type="entry name" value="SLT"/>
    <property type="match status" value="1"/>
</dbReference>
<dbReference type="EMBL" id="JAUORK010000010">
    <property type="protein sequence ID" value="MDO6672263.1"/>
    <property type="molecule type" value="Genomic_DNA"/>
</dbReference>
<feature type="active site" evidence="7">
    <location>
        <position position="325"/>
    </location>
</feature>
<dbReference type="EC" id="4.2.2.n1" evidence="7"/>
<evidence type="ECO:0000256" key="2">
    <source>
        <dbReference type="ARBA" id="ARBA00022729"/>
    </source>
</evidence>
<organism evidence="9 10">
    <name type="scientific">Cobetia amphilecti</name>
    <dbReference type="NCBI Taxonomy" id="1055104"/>
    <lineage>
        <taxon>Bacteria</taxon>
        <taxon>Pseudomonadati</taxon>
        <taxon>Pseudomonadota</taxon>
        <taxon>Gammaproteobacteria</taxon>
        <taxon>Oceanospirillales</taxon>
        <taxon>Halomonadaceae</taxon>
        <taxon>Cobetia</taxon>
    </lineage>
</organism>
<dbReference type="InterPro" id="IPR023346">
    <property type="entry name" value="Lysozyme-like_dom_sf"/>
</dbReference>
<evidence type="ECO:0000256" key="6">
    <source>
        <dbReference type="ARBA" id="ARBA00023316"/>
    </source>
</evidence>
<proteinExistence type="inferred from homology"/>
<keyword evidence="2 7" id="KW-0732">Signal</keyword>
<evidence type="ECO:0000256" key="3">
    <source>
        <dbReference type="ARBA" id="ARBA00023136"/>
    </source>
</evidence>
<dbReference type="SMART" id="SM00062">
    <property type="entry name" value="PBPb"/>
    <property type="match status" value="1"/>
</dbReference>
<comment type="similarity">
    <text evidence="7">In the N-terminal section; belongs to the bacterial solute-binding protein 3 family.</text>
</comment>
<feature type="domain" description="Solute-binding protein family 3/N-terminal" evidence="8">
    <location>
        <begin position="55"/>
        <end position="278"/>
    </location>
</feature>
<dbReference type="RefSeq" id="WP_303570334.1">
    <property type="nucleotide sequence ID" value="NZ_JAUORK010000010.1"/>
</dbReference>
<dbReference type="GO" id="GO:0016998">
    <property type="term" value="P:cell wall macromolecule catabolic process"/>
    <property type="evidence" value="ECO:0007669"/>
    <property type="project" value="UniProtKB-UniRule"/>
</dbReference>
<dbReference type="InterPro" id="IPR001638">
    <property type="entry name" value="Solute-binding_3/MltF_N"/>
</dbReference>
<keyword evidence="3 7" id="KW-0472">Membrane</keyword>
<dbReference type="GO" id="GO:0071555">
    <property type="term" value="P:cell wall organization"/>
    <property type="evidence" value="ECO:0007669"/>
    <property type="project" value="UniProtKB-KW"/>
</dbReference>